<dbReference type="Proteomes" id="UP000178797">
    <property type="component" value="Unassembled WGS sequence"/>
</dbReference>
<feature type="transmembrane region" description="Helical" evidence="1">
    <location>
        <begin position="108"/>
        <end position="128"/>
    </location>
</feature>
<keyword evidence="1" id="KW-0472">Membrane</keyword>
<gene>
    <name evidence="3" type="ORF">A2W05_09165</name>
</gene>
<feature type="transmembrane region" description="Helical" evidence="1">
    <location>
        <begin position="74"/>
        <end position="96"/>
    </location>
</feature>
<proteinExistence type="predicted"/>
<comment type="caution">
    <text evidence="3">The sequence shown here is derived from an EMBL/GenBank/DDBJ whole genome shotgun (WGS) entry which is preliminary data.</text>
</comment>
<name>A0A1F7S3X7_9BACT</name>
<feature type="domain" description="DUF6677" evidence="2">
    <location>
        <begin position="18"/>
        <end position="138"/>
    </location>
</feature>
<evidence type="ECO:0000256" key="1">
    <source>
        <dbReference type="SAM" id="Phobius"/>
    </source>
</evidence>
<keyword evidence="1" id="KW-1133">Transmembrane helix</keyword>
<dbReference type="EMBL" id="MGDE01000011">
    <property type="protein sequence ID" value="OGL47797.1"/>
    <property type="molecule type" value="Genomic_DNA"/>
</dbReference>
<sequence length="139" mass="15615">MEEYAEKISEKKSLWMTFVLAFLIPGGGHFYLGKRWRFLAIFSVITVLSLFGLQFFGGFFTPQGEMSDQFFSKLFVVLSLLVQLFNGMLYLILAGYRSSAHARGMPGMMEIGGTFIIIAGLLNILIMMDAYDIAIGKKD</sequence>
<dbReference type="InterPro" id="IPR046499">
    <property type="entry name" value="DUF6677"/>
</dbReference>
<keyword evidence="1" id="KW-0812">Transmembrane</keyword>
<feature type="transmembrane region" description="Helical" evidence="1">
    <location>
        <begin position="38"/>
        <end position="62"/>
    </location>
</feature>
<evidence type="ECO:0000313" key="3">
    <source>
        <dbReference type="EMBL" id="OGL47797.1"/>
    </source>
</evidence>
<reference evidence="3 4" key="1">
    <citation type="journal article" date="2016" name="Nat. Commun.">
        <title>Thousands of microbial genomes shed light on interconnected biogeochemical processes in an aquifer system.</title>
        <authorList>
            <person name="Anantharaman K."/>
            <person name="Brown C.T."/>
            <person name="Hug L.A."/>
            <person name="Sharon I."/>
            <person name="Castelle C.J."/>
            <person name="Probst A.J."/>
            <person name="Thomas B.C."/>
            <person name="Singh A."/>
            <person name="Wilkins M.J."/>
            <person name="Karaoz U."/>
            <person name="Brodie E.L."/>
            <person name="Williams K.H."/>
            <person name="Hubbard S.S."/>
            <person name="Banfield J.F."/>
        </authorList>
    </citation>
    <scope>NUCLEOTIDE SEQUENCE [LARGE SCALE GENOMIC DNA]</scope>
</reference>
<evidence type="ECO:0000259" key="2">
    <source>
        <dbReference type="Pfam" id="PF20382"/>
    </source>
</evidence>
<dbReference type="AlphaFoldDB" id="A0A1F7S3X7"/>
<evidence type="ECO:0000313" key="4">
    <source>
        <dbReference type="Proteomes" id="UP000178797"/>
    </source>
</evidence>
<accession>A0A1F7S3X7</accession>
<feature type="transmembrane region" description="Helical" evidence="1">
    <location>
        <begin position="12"/>
        <end position="32"/>
    </location>
</feature>
<dbReference type="Pfam" id="PF20382">
    <property type="entry name" value="DUF6677"/>
    <property type="match status" value="1"/>
</dbReference>
<protein>
    <recommendedName>
        <fullName evidence="2">DUF6677 domain-containing protein</fullName>
    </recommendedName>
</protein>
<organism evidence="3 4">
    <name type="scientific">Candidatus Schekmanbacteria bacterium RBG_16_38_10</name>
    <dbReference type="NCBI Taxonomy" id="1817879"/>
    <lineage>
        <taxon>Bacteria</taxon>
        <taxon>Candidatus Schekmaniibacteriota</taxon>
    </lineage>
</organism>